<organism evidence="10 11">
    <name type="scientific">Scylla paramamosain</name>
    <name type="common">Mud crab</name>
    <dbReference type="NCBI Taxonomy" id="85552"/>
    <lineage>
        <taxon>Eukaryota</taxon>
        <taxon>Metazoa</taxon>
        <taxon>Ecdysozoa</taxon>
        <taxon>Arthropoda</taxon>
        <taxon>Crustacea</taxon>
        <taxon>Multicrustacea</taxon>
        <taxon>Malacostraca</taxon>
        <taxon>Eumalacostraca</taxon>
        <taxon>Eucarida</taxon>
        <taxon>Decapoda</taxon>
        <taxon>Pleocyemata</taxon>
        <taxon>Brachyura</taxon>
        <taxon>Eubrachyura</taxon>
        <taxon>Portunoidea</taxon>
        <taxon>Portunidae</taxon>
        <taxon>Portuninae</taxon>
        <taxon>Scylla</taxon>
    </lineage>
</organism>
<feature type="transmembrane region" description="Helical" evidence="8">
    <location>
        <begin position="651"/>
        <end position="678"/>
    </location>
</feature>
<feature type="compositionally biased region" description="Low complexity" evidence="7">
    <location>
        <begin position="49"/>
        <end position="59"/>
    </location>
</feature>
<evidence type="ECO:0000256" key="3">
    <source>
        <dbReference type="ARBA" id="ARBA00022692"/>
    </source>
</evidence>
<dbReference type="InterPro" id="IPR000731">
    <property type="entry name" value="SSD"/>
</dbReference>
<feature type="region of interest" description="Disordered" evidence="7">
    <location>
        <begin position="38"/>
        <end position="115"/>
    </location>
</feature>
<evidence type="ECO:0000259" key="9">
    <source>
        <dbReference type="PROSITE" id="PS50156"/>
    </source>
</evidence>
<keyword evidence="5 8" id="KW-0472">Membrane</keyword>
<comment type="subcellular location">
    <subcellularLocation>
        <location evidence="1">Membrane</location>
        <topology evidence="1">Multi-pass membrane protein</topology>
    </subcellularLocation>
</comment>
<proteinExistence type="inferred from homology"/>
<dbReference type="Pfam" id="PF02460">
    <property type="entry name" value="Patched"/>
    <property type="match status" value="1"/>
</dbReference>
<dbReference type="PROSITE" id="PS50156">
    <property type="entry name" value="SSD"/>
    <property type="match status" value="2"/>
</dbReference>
<sequence length="1217" mass="133156">MAGREGGRARGKQGVRDAGCEALRGTLRQGFLMKVLLCGSKDEERPRRTPQNRTQQDPTKFPARPKRSLQNPTTPNKTARDLSRTQEDATEPNSKTQEDPHKTPARPKEDKKGLGVAEPVRRLDTHQNTQHTFNVASPRPHTLQLAYKKKIVVRDRHWNSPLGWLVPCTVIIAPTLTARCSDHQATLSRLAPLEDCPTLPHPPQCLNSLVNALTVQKAIRSSCKRVSVKAMSGKTPASPPAAPCTAKQPRAANPAPASETDARDDAGGGSGARDEEKGKQQAGDGKGADDLQAEDVEAGCLARLSGCLTLGLEDFFERHGRRVASSPRLVVVSCLVLTALCSAGLLTFTKENRPYRLWLPQESEFIKVMDWQVHNFPTDYRRHLAVWEADNVLKADVVKEMWRLHSRVSSLAVGPNRTSWSDLCARVPTMPGLEDALPDYDYEDFDYGVLGGRRRRRRRRQASAMVTPVSQEDLSLSLPREQYCDSLATLPKVCLETGLLEVWGHREEAIMALTDEQVIADLNAAHISQVFGYQVNFTRYLGSVTRDAEGRIVGAGAALQVWVSALDPVAVEEGKVVVDHGSGEVVDAVGYAWEQTWVETVLNTSARLPQGVRVFAQAASSFGKVSDDNIWGDVKWLVVGMVAMSIFQRPLLAFMGMMSVMQSVGISYGLCSLLGVPYCTVNSILPILLLGLGVDDMFVIMAAWEAGAGQDLKVRAGHAMRHAGVAITVTSLTDVTAFAVGATTALPALRSFCLYASMGILAVFVMQSTFFVAWLVMDERRLQQHRNGLVWCVTHRDWSPNACSQWDLMPSAFRQWCRLLLSTPFRVLVLLFTGALLACSVWAATNLQREFDPTWFIPTSSYLHNTFRATTRHFPETGQEGYIYFSNVTLPEELPELNRLVDALVESHVVTEVNAWFTTLREYMALQSKFNNTTLTYAILQDTLSLFLQSSSGASYRQDFAIDGALDCRRPAPPIISFRIGITHRPATSPAAQEAALHTIRTLLDEVPVGSFRAAWAQAYGVWETNEVVGEELLRNVLSAGATVGVVTLVLLASLPAALLVLFAVAATVVGVGGIMWMWGLTIDTVSCIAIVLSIGLSVDYAAHVAHAFLAAREVSSRRARAREAVLNVGGAVLLGGLSTILSFVVLVASTSHVFITFFKVFTAASVLGLYYGLVFLPVVLSFIGPKAYPAPPLPEKLPPQHYSNDAFTPDAPRNPA</sequence>
<feature type="transmembrane region" description="Helical" evidence="8">
    <location>
        <begin position="684"/>
        <end position="704"/>
    </location>
</feature>
<dbReference type="AlphaFoldDB" id="A0AAW0SUC3"/>
<feature type="compositionally biased region" description="Basic and acidic residues" evidence="7">
    <location>
        <begin position="260"/>
        <end position="279"/>
    </location>
</feature>
<dbReference type="EMBL" id="JARAKH010000044">
    <property type="protein sequence ID" value="KAK8378995.1"/>
    <property type="molecule type" value="Genomic_DNA"/>
</dbReference>
<feature type="transmembrane region" description="Helical" evidence="8">
    <location>
        <begin position="1161"/>
        <end position="1184"/>
    </location>
</feature>
<accession>A0AAW0SUC3</accession>
<gene>
    <name evidence="10" type="ORF">O3P69_009621</name>
</gene>
<evidence type="ECO:0000256" key="7">
    <source>
        <dbReference type="SAM" id="MobiDB-lite"/>
    </source>
</evidence>
<protein>
    <recommendedName>
        <fullName evidence="9">SSD domain-containing protein</fullName>
    </recommendedName>
</protein>
<dbReference type="SUPFAM" id="SSF82866">
    <property type="entry name" value="Multidrug efflux transporter AcrB transmembrane domain"/>
    <property type="match status" value="2"/>
</dbReference>
<keyword evidence="11" id="KW-1185">Reference proteome</keyword>
<feature type="transmembrane region" description="Helical" evidence="8">
    <location>
        <begin position="725"/>
        <end position="748"/>
    </location>
</feature>
<evidence type="ECO:0000313" key="10">
    <source>
        <dbReference type="EMBL" id="KAK8378995.1"/>
    </source>
</evidence>
<comment type="caution">
    <text evidence="10">The sequence shown here is derived from an EMBL/GenBank/DDBJ whole genome shotgun (WGS) entry which is preliminary data.</text>
</comment>
<dbReference type="InterPro" id="IPR003392">
    <property type="entry name" value="PTHD_SSD"/>
</dbReference>
<dbReference type="Gene3D" id="1.20.1640.10">
    <property type="entry name" value="Multidrug efflux transporter AcrB transmembrane domain"/>
    <property type="match status" value="2"/>
</dbReference>
<feature type="domain" description="SSD" evidence="9">
    <location>
        <begin position="649"/>
        <end position="777"/>
    </location>
</feature>
<evidence type="ECO:0000256" key="8">
    <source>
        <dbReference type="SAM" id="Phobius"/>
    </source>
</evidence>
<keyword evidence="4 8" id="KW-1133">Transmembrane helix</keyword>
<feature type="domain" description="SSD" evidence="9">
    <location>
        <begin position="1058"/>
        <end position="1183"/>
    </location>
</feature>
<name>A0AAW0SUC3_SCYPA</name>
<dbReference type="InterPro" id="IPR053958">
    <property type="entry name" value="HMGCR/SNAP/NPC1-like_SSD"/>
</dbReference>
<evidence type="ECO:0000256" key="6">
    <source>
        <dbReference type="ARBA" id="ARBA00023180"/>
    </source>
</evidence>
<evidence type="ECO:0000256" key="2">
    <source>
        <dbReference type="ARBA" id="ARBA00005585"/>
    </source>
</evidence>
<keyword evidence="3 8" id="KW-0812">Transmembrane</keyword>
<feature type="region of interest" description="Disordered" evidence="7">
    <location>
        <begin position="230"/>
        <end position="289"/>
    </location>
</feature>
<evidence type="ECO:0000313" key="11">
    <source>
        <dbReference type="Proteomes" id="UP001487740"/>
    </source>
</evidence>
<feature type="transmembrane region" description="Helical" evidence="8">
    <location>
        <begin position="754"/>
        <end position="776"/>
    </location>
</feature>
<dbReference type="Proteomes" id="UP001487740">
    <property type="component" value="Unassembled WGS sequence"/>
</dbReference>
<dbReference type="PANTHER" id="PTHR10796:SF130">
    <property type="entry name" value="PATCHED DOMAIN-CONTAINING PROTEIN 3-LIKE PROTEIN"/>
    <property type="match status" value="1"/>
</dbReference>
<feature type="region of interest" description="Disordered" evidence="7">
    <location>
        <begin position="1195"/>
        <end position="1217"/>
    </location>
</feature>
<feature type="transmembrane region" description="Helical" evidence="8">
    <location>
        <begin position="1125"/>
        <end position="1149"/>
    </location>
</feature>
<comment type="similarity">
    <text evidence="2">Belongs to the patched family.</text>
</comment>
<feature type="transmembrane region" description="Helical" evidence="8">
    <location>
        <begin position="825"/>
        <end position="845"/>
    </location>
</feature>
<dbReference type="Pfam" id="PF12349">
    <property type="entry name" value="Sterol-sensing"/>
    <property type="match status" value="1"/>
</dbReference>
<feature type="compositionally biased region" description="Basic and acidic residues" evidence="7">
    <location>
        <begin position="78"/>
        <end position="87"/>
    </location>
</feature>
<evidence type="ECO:0000256" key="5">
    <source>
        <dbReference type="ARBA" id="ARBA00023136"/>
    </source>
</evidence>
<dbReference type="InterPro" id="IPR051697">
    <property type="entry name" value="Patched_domain-protein"/>
</dbReference>
<reference evidence="10 11" key="1">
    <citation type="submission" date="2023-03" db="EMBL/GenBank/DDBJ databases">
        <title>High-quality genome of Scylla paramamosain provides insights in environmental adaptation.</title>
        <authorList>
            <person name="Zhang L."/>
        </authorList>
    </citation>
    <scope>NUCLEOTIDE SEQUENCE [LARGE SCALE GENOMIC DNA]</scope>
    <source>
        <strain evidence="10">LZ_2023a</strain>
        <tissue evidence="10">Muscle</tissue>
    </source>
</reference>
<evidence type="ECO:0000256" key="4">
    <source>
        <dbReference type="ARBA" id="ARBA00022989"/>
    </source>
</evidence>
<feature type="compositionally biased region" description="Basic and acidic residues" evidence="7">
    <location>
        <begin position="96"/>
        <end position="115"/>
    </location>
</feature>
<keyword evidence="6" id="KW-0325">Glycoprotein</keyword>
<feature type="compositionally biased region" description="Polar residues" evidence="7">
    <location>
        <begin position="68"/>
        <end position="77"/>
    </location>
</feature>
<dbReference type="GO" id="GO:0016020">
    <property type="term" value="C:membrane"/>
    <property type="evidence" value="ECO:0007669"/>
    <property type="project" value="UniProtKB-SubCell"/>
</dbReference>
<evidence type="ECO:0000256" key="1">
    <source>
        <dbReference type="ARBA" id="ARBA00004141"/>
    </source>
</evidence>
<dbReference type="PANTHER" id="PTHR10796">
    <property type="entry name" value="PATCHED-RELATED"/>
    <property type="match status" value="1"/>
</dbReference>